<dbReference type="AlphaFoldDB" id="A0A9P6MNJ9"/>
<feature type="region of interest" description="Disordered" evidence="2">
    <location>
        <begin position="1"/>
        <end position="31"/>
    </location>
</feature>
<dbReference type="OrthoDB" id="2439595at2759"/>
<reference evidence="3" key="1">
    <citation type="journal article" date="2020" name="Fungal Divers.">
        <title>Resolving the Mortierellaceae phylogeny through synthesis of multi-gene phylogenetics and phylogenomics.</title>
        <authorList>
            <person name="Vandepol N."/>
            <person name="Liber J."/>
            <person name="Desiro A."/>
            <person name="Na H."/>
            <person name="Kennedy M."/>
            <person name="Barry K."/>
            <person name="Grigoriev I.V."/>
            <person name="Miller A.N."/>
            <person name="O'Donnell K."/>
            <person name="Stajich J.E."/>
            <person name="Bonito G."/>
        </authorList>
    </citation>
    <scope>NUCLEOTIDE SEQUENCE</scope>
    <source>
        <strain evidence="3">NRRL 2769</strain>
    </source>
</reference>
<comment type="caution">
    <text evidence="3">The sequence shown here is derived from an EMBL/GenBank/DDBJ whole genome shotgun (WGS) entry which is preliminary data.</text>
</comment>
<feature type="coiled-coil region" evidence="1">
    <location>
        <begin position="43"/>
        <end position="182"/>
    </location>
</feature>
<evidence type="ECO:0000313" key="3">
    <source>
        <dbReference type="EMBL" id="KAG0008731.1"/>
    </source>
</evidence>
<accession>A0A9P6MNJ9</accession>
<sequence length="424" mass="49057">MEVDQEPLTRDPTLTKNIPSNHHPKEMPGNISSKVNRAEQKHVQTLQRKLNDVSIRHQETEKHCRKLSDDNQRLENQLSCALARNQEMEEHCLQLFDDKQRLENQLSHALARNQEMGEHCLQLFDDKQRLENQLSHALARNQDTMATLERLQDAHAYLIRQNDDLKRKYTKKVESYKELDKNYMDLVRPLQVSGDDYSTIYSRLMHIRVSIENLIQKARGDGSANLNKEAAIEHFRGSNLLEEFPVDESLLESYHLNLYMESAIMTGLIERLFNRALACIFDQSEEFEKISRWVDNRDNKIAVRWRQQLCVLAARDSDAMKCRREREVNEAATVLSSLVTRVYPNVDMSIKIKKLCYNAFDLSFAMFGMESIIQPASTPLGVPFDDINMTTPQKSNPTGIVSLVIFPAFRDNAAFNITPKVWCS</sequence>
<gene>
    <name evidence="3" type="ORF">BGZ80_003121</name>
</gene>
<organism evidence="3 4">
    <name type="scientific">Entomortierella chlamydospora</name>
    <dbReference type="NCBI Taxonomy" id="101097"/>
    <lineage>
        <taxon>Eukaryota</taxon>
        <taxon>Fungi</taxon>
        <taxon>Fungi incertae sedis</taxon>
        <taxon>Mucoromycota</taxon>
        <taxon>Mortierellomycotina</taxon>
        <taxon>Mortierellomycetes</taxon>
        <taxon>Mortierellales</taxon>
        <taxon>Mortierellaceae</taxon>
        <taxon>Entomortierella</taxon>
    </lineage>
</organism>
<name>A0A9P6MNJ9_9FUNG</name>
<dbReference type="Proteomes" id="UP000703661">
    <property type="component" value="Unassembled WGS sequence"/>
</dbReference>
<proteinExistence type="predicted"/>
<dbReference type="SUPFAM" id="SSF90257">
    <property type="entry name" value="Myosin rod fragments"/>
    <property type="match status" value="1"/>
</dbReference>
<keyword evidence="1" id="KW-0175">Coiled coil</keyword>
<keyword evidence="4" id="KW-1185">Reference proteome</keyword>
<evidence type="ECO:0000313" key="4">
    <source>
        <dbReference type="Proteomes" id="UP000703661"/>
    </source>
</evidence>
<dbReference type="EMBL" id="JAAAID010001807">
    <property type="protein sequence ID" value="KAG0008731.1"/>
    <property type="molecule type" value="Genomic_DNA"/>
</dbReference>
<evidence type="ECO:0000256" key="1">
    <source>
        <dbReference type="SAM" id="Coils"/>
    </source>
</evidence>
<protein>
    <submittedName>
        <fullName evidence="3">Uncharacterized protein</fullName>
    </submittedName>
</protein>
<dbReference type="Gene3D" id="1.20.5.340">
    <property type="match status" value="1"/>
</dbReference>
<evidence type="ECO:0000256" key="2">
    <source>
        <dbReference type="SAM" id="MobiDB-lite"/>
    </source>
</evidence>